<gene>
    <name evidence="6" type="primary">rpsM</name>
    <name evidence="6" type="ORF">HA254_06065</name>
</gene>
<dbReference type="Gene3D" id="1.10.8.50">
    <property type="match status" value="1"/>
</dbReference>
<dbReference type="EMBL" id="DUGC01000097">
    <property type="protein sequence ID" value="HIH10201.1"/>
    <property type="molecule type" value="Genomic_DNA"/>
</dbReference>
<keyword evidence="2 5" id="KW-0689">Ribosomal protein</keyword>
<keyword evidence="3 5" id="KW-0687">Ribonucleoprotein</keyword>
<dbReference type="PROSITE" id="PS00646">
    <property type="entry name" value="RIBOSOMAL_S13_1"/>
    <property type="match status" value="1"/>
</dbReference>
<comment type="caution">
    <text evidence="6">The sequence shown here is derived from an EMBL/GenBank/DDBJ whole genome shotgun (WGS) entry which is preliminary data.</text>
</comment>
<dbReference type="SUPFAM" id="SSF46946">
    <property type="entry name" value="S13-like H2TH domain"/>
    <property type="match status" value="1"/>
</dbReference>
<reference evidence="7" key="1">
    <citation type="journal article" date="2020" name="bioRxiv">
        <title>A rank-normalized archaeal taxonomy based on genome phylogeny resolves widespread incomplete and uneven classifications.</title>
        <authorList>
            <person name="Rinke C."/>
            <person name="Chuvochina M."/>
            <person name="Mussig A.J."/>
            <person name="Chaumeil P.-A."/>
            <person name="Waite D.W."/>
            <person name="Whitman W.B."/>
            <person name="Parks D.H."/>
            <person name="Hugenholtz P."/>
        </authorList>
    </citation>
    <scope>NUCLEOTIDE SEQUENCE [LARGE SCALE GENOMIC DNA]</scope>
</reference>
<dbReference type="GO" id="GO:0006412">
    <property type="term" value="P:translation"/>
    <property type="evidence" value="ECO:0007669"/>
    <property type="project" value="InterPro"/>
</dbReference>
<evidence type="ECO:0000256" key="1">
    <source>
        <dbReference type="ARBA" id="ARBA00008080"/>
    </source>
</evidence>
<dbReference type="GO" id="GO:0003735">
    <property type="term" value="F:structural constituent of ribosome"/>
    <property type="evidence" value="ECO:0007669"/>
    <property type="project" value="InterPro"/>
</dbReference>
<dbReference type="GO" id="GO:0003723">
    <property type="term" value="F:RNA binding"/>
    <property type="evidence" value="ECO:0007669"/>
    <property type="project" value="InterPro"/>
</dbReference>
<comment type="similarity">
    <text evidence="1 5">Belongs to the universal ribosomal protein uS13 family.</text>
</comment>
<evidence type="ECO:0000313" key="6">
    <source>
        <dbReference type="EMBL" id="HIH10201.1"/>
    </source>
</evidence>
<dbReference type="Pfam" id="PF00416">
    <property type="entry name" value="Ribosomal_S13"/>
    <property type="match status" value="1"/>
</dbReference>
<dbReference type="InterPro" id="IPR027437">
    <property type="entry name" value="Rbsml_uS13_C"/>
</dbReference>
<organism evidence="6 7">
    <name type="scientific">Candidatus Iainarchaeum sp</name>
    <dbReference type="NCBI Taxonomy" id="3101447"/>
    <lineage>
        <taxon>Archaea</taxon>
        <taxon>Candidatus Iainarchaeota</taxon>
        <taxon>Candidatus Iainarchaeia</taxon>
        <taxon>Candidatus Iainarchaeales</taxon>
        <taxon>Candidatus Iainarchaeaceae</taxon>
        <taxon>Candidatus Iainarchaeum</taxon>
    </lineage>
</organism>
<dbReference type="GO" id="GO:0005829">
    <property type="term" value="C:cytosol"/>
    <property type="evidence" value="ECO:0007669"/>
    <property type="project" value="TreeGrafter"/>
</dbReference>
<evidence type="ECO:0000313" key="7">
    <source>
        <dbReference type="Proteomes" id="UP000565078"/>
    </source>
</evidence>
<dbReference type="GO" id="GO:0015935">
    <property type="term" value="C:small ribosomal subunit"/>
    <property type="evidence" value="ECO:0007669"/>
    <property type="project" value="TreeGrafter"/>
</dbReference>
<evidence type="ECO:0000256" key="2">
    <source>
        <dbReference type="ARBA" id="ARBA00022980"/>
    </source>
</evidence>
<accession>A0A7J4IXB8</accession>
<evidence type="ECO:0000256" key="4">
    <source>
        <dbReference type="ARBA" id="ARBA00035315"/>
    </source>
</evidence>
<dbReference type="PANTHER" id="PTHR10871:SF3">
    <property type="entry name" value="SMALL RIBOSOMAL SUBUNIT PROTEIN US13"/>
    <property type="match status" value="1"/>
</dbReference>
<dbReference type="InterPro" id="IPR010979">
    <property type="entry name" value="Ribosomal_uS13-like_H2TH"/>
</dbReference>
<name>A0A7J4IXB8_9ARCH</name>
<dbReference type="PROSITE" id="PS50159">
    <property type="entry name" value="RIBOSOMAL_S13_2"/>
    <property type="match status" value="1"/>
</dbReference>
<evidence type="ECO:0000256" key="5">
    <source>
        <dbReference type="RuleBase" id="RU003830"/>
    </source>
</evidence>
<proteinExistence type="inferred from homology"/>
<dbReference type="InterPro" id="IPR018269">
    <property type="entry name" value="Ribosomal_uS13_CS"/>
</dbReference>
<dbReference type="Proteomes" id="UP000565078">
    <property type="component" value="Unassembled WGS sequence"/>
</dbReference>
<dbReference type="AlphaFoldDB" id="A0A7J4IXB8"/>
<dbReference type="Gene3D" id="4.10.910.10">
    <property type="entry name" value="30s ribosomal protein s13, domain 2"/>
    <property type="match status" value="1"/>
</dbReference>
<evidence type="ECO:0000256" key="3">
    <source>
        <dbReference type="ARBA" id="ARBA00023274"/>
    </source>
</evidence>
<dbReference type="InterPro" id="IPR001892">
    <property type="entry name" value="Ribosomal_uS13"/>
</dbReference>
<protein>
    <recommendedName>
        <fullName evidence="4">30S ribosomal protein S13</fullName>
    </recommendedName>
</protein>
<dbReference type="PANTHER" id="PTHR10871">
    <property type="entry name" value="30S RIBOSOMAL PROTEIN S13/40S RIBOSOMAL PROTEIN S18"/>
    <property type="match status" value="1"/>
</dbReference>
<dbReference type="PIRSF" id="PIRSF002134">
    <property type="entry name" value="Ribosomal_S13"/>
    <property type="match status" value="1"/>
</dbReference>
<sequence length="164" mass="18238">MKSIVRISGKDLNGELPVYRALTALKGIGDRLGKVFAIAFEQKTKIPFDSKLSALSEQNVAVLEDLIINPAKYNVPSWCLNHRKEYVTGMDKHLIMSDLDFDLRNTLKRLGEIRSYRGLRHAWGLPVRGQRTKSTHRGKGGTVGVLKKDIAQAAAPKKDDKGAK</sequence>